<keyword evidence="3" id="KW-0646">Protease inhibitor</keyword>
<proteinExistence type="inferred from homology"/>
<dbReference type="Gramene" id="HORVU.MOREX.r2.1HG0076000.1">
    <property type="protein sequence ID" value="HORVU.MOREX.r2.1HG0076000.1"/>
    <property type="gene ID" value="HORVU.MOREX.r2.1HG0076000"/>
</dbReference>
<dbReference type="InterPro" id="IPR000864">
    <property type="entry name" value="Prot_inh_pot1"/>
</dbReference>
<dbReference type="SUPFAM" id="SSF54654">
    <property type="entry name" value="CI-2 family of serine protease inhibitors"/>
    <property type="match status" value="1"/>
</dbReference>
<evidence type="ECO:0000256" key="5">
    <source>
        <dbReference type="SAM" id="MobiDB-lite"/>
    </source>
</evidence>
<name>A0A8I6WJD4_HORVV</name>
<dbReference type="Gramene" id="HORVU.MOREX.r3.1HG0092290.1">
    <property type="protein sequence ID" value="HORVU.MOREX.r3.1HG0092290.1"/>
    <property type="gene ID" value="HORVU.MOREX.r3.1HG0092290"/>
</dbReference>
<dbReference type="Gene3D" id="3.30.10.10">
    <property type="entry name" value="Trypsin Inhibitor V, subunit A"/>
    <property type="match status" value="1"/>
</dbReference>
<dbReference type="GO" id="GO:0009611">
    <property type="term" value="P:response to wounding"/>
    <property type="evidence" value="ECO:0007669"/>
    <property type="project" value="InterPro"/>
</dbReference>
<sequence>MGKYQGPKEPAGAPFDLPSDNVESAAPEEPEPVAKVVTSSSSEEEKGDRCNARRKRRQSVDADDMFENHGCSRNRAVGLKGHKAKVAEYMPKVQGEPKRKLWRSNDHCSDMYKYRGRSWPRVVGLDVNEAKRIIGEGKPELYFQVLPQYGLRTLGGSPLRVRLLVDKYNRIAETPHVG</sequence>
<comment type="function">
    <text evidence="1">Inhibits both subtilisin and chymotrypsin.</text>
</comment>
<dbReference type="InterPro" id="IPR036354">
    <property type="entry name" value="Prot_inh_pot1_sf"/>
</dbReference>
<dbReference type="Proteomes" id="UP000011116">
    <property type="component" value="Chromosome 1H"/>
</dbReference>
<dbReference type="PANTHER" id="PTHR33091:SF115">
    <property type="entry name" value="MBD DOMAIN-CONTAINING PROTEIN"/>
    <property type="match status" value="1"/>
</dbReference>
<protein>
    <submittedName>
        <fullName evidence="6">Uncharacterized protein</fullName>
    </submittedName>
</protein>
<reference evidence="6" key="3">
    <citation type="submission" date="2022-01" db="UniProtKB">
        <authorList>
            <consortium name="EnsemblPlants"/>
        </authorList>
    </citation>
    <scope>IDENTIFICATION</scope>
    <source>
        <strain evidence="6">subsp. vulgare</strain>
    </source>
</reference>
<reference evidence="6" key="2">
    <citation type="submission" date="2020-10" db="EMBL/GenBank/DDBJ databases">
        <authorList>
            <person name="Scholz U."/>
            <person name="Mascher M."/>
            <person name="Fiebig A."/>
        </authorList>
    </citation>
    <scope>NUCLEOTIDE SEQUENCE [LARGE SCALE GENOMIC DNA]</scope>
    <source>
        <strain evidence="6">cv. Morex</strain>
    </source>
</reference>
<evidence type="ECO:0000256" key="2">
    <source>
        <dbReference type="ARBA" id="ARBA00008210"/>
    </source>
</evidence>
<dbReference type="Pfam" id="PF00280">
    <property type="entry name" value="potato_inhibit"/>
    <property type="match status" value="1"/>
</dbReference>
<reference evidence="7" key="1">
    <citation type="journal article" date="2012" name="Nature">
        <title>A physical, genetic and functional sequence assembly of the barley genome.</title>
        <authorList>
            <consortium name="The International Barley Genome Sequencing Consortium"/>
            <person name="Mayer K.F."/>
            <person name="Waugh R."/>
            <person name="Brown J.W."/>
            <person name="Schulman A."/>
            <person name="Langridge P."/>
            <person name="Platzer M."/>
            <person name="Fincher G.B."/>
            <person name="Muehlbauer G.J."/>
            <person name="Sato K."/>
            <person name="Close T.J."/>
            <person name="Wise R.P."/>
            <person name="Stein N."/>
        </authorList>
    </citation>
    <scope>NUCLEOTIDE SEQUENCE [LARGE SCALE GENOMIC DNA]</scope>
    <source>
        <strain evidence="7">cv. Morex</strain>
    </source>
</reference>
<dbReference type="EnsemblPlants" id="HORVU.MOREX.r3.1HG0092290.1">
    <property type="protein sequence ID" value="HORVU.MOREX.r3.1HG0092290.1"/>
    <property type="gene ID" value="HORVU.MOREX.r3.1HG0092290"/>
</dbReference>
<feature type="region of interest" description="Disordered" evidence="5">
    <location>
        <begin position="1"/>
        <end position="61"/>
    </location>
</feature>
<evidence type="ECO:0000256" key="4">
    <source>
        <dbReference type="ARBA" id="ARBA00022900"/>
    </source>
</evidence>
<dbReference type="AlphaFoldDB" id="A0A8I6WJD4"/>
<evidence type="ECO:0000256" key="1">
    <source>
        <dbReference type="ARBA" id="ARBA00002177"/>
    </source>
</evidence>
<evidence type="ECO:0000313" key="7">
    <source>
        <dbReference type="Proteomes" id="UP000011116"/>
    </source>
</evidence>
<accession>A0A8I6WJD4</accession>
<comment type="similarity">
    <text evidence="2">Belongs to the protease inhibitor I13 (potato type I serine protease inhibitor) family.</text>
</comment>
<dbReference type="SMR" id="A0A8I6WJD4"/>
<evidence type="ECO:0000256" key="3">
    <source>
        <dbReference type="ARBA" id="ARBA00022690"/>
    </source>
</evidence>
<keyword evidence="7" id="KW-1185">Reference proteome</keyword>
<dbReference type="PANTHER" id="PTHR33091">
    <property type="entry name" value="PROTEIN, PUTATIVE, EXPRESSED-RELATED"/>
    <property type="match status" value="1"/>
</dbReference>
<keyword evidence="4" id="KW-0722">Serine protease inhibitor</keyword>
<dbReference type="GO" id="GO:0004867">
    <property type="term" value="F:serine-type endopeptidase inhibitor activity"/>
    <property type="evidence" value="ECO:0007669"/>
    <property type="project" value="UniProtKB-KW"/>
</dbReference>
<organism evidence="6 7">
    <name type="scientific">Hordeum vulgare subsp. vulgare</name>
    <name type="common">Domesticated barley</name>
    <dbReference type="NCBI Taxonomy" id="112509"/>
    <lineage>
        <taxon>Eukaryota</taxon>
        <taxon>Viridiplantae</taxon>
        <taxon>Streptophyta</taxon>
        <taxon>Embryophyta</taxon>
        <taxon>Tracheophyta</taxon>
        <taxon>Spermatophyta</taxon>
        <taxon>Magnoliopsida</taxon>
        <taxon>Liliopsida</taxon>
        <taxon>Poales</taxon>
        <taxon>Poaceae</taxon>
        <taxon>BOP clade</taxon>
        <taxon>Pooideae</taxon>
        <taxon>Triticodae</taxon>
        <taxon>Triticeae</taxon>
        <taxon>Hordeinae</taxon>
        <taxon>Hordeum</taxon>
    </lineage>
</organism>
<evidence type="ECO:0000313" key="6">
    <source>
        <dbReference type="EnsemblPlants" id="HORVU.MOREX.r3.1HG0092290.1"/>
    </source>
</evidence>